<dbReference type="InterPro" id="IPR029063">
    <property type="entry name" value="SAM-dependent_MTases_sf"/>
</dbReference>
<evidence type="ECO:0000256" key="1">
    <source>
        <dbReference type="ARBA" id="ARBA00011900"/>
    </source>
</evidence>
<keyword evidence="2" id="KW-0489">Methyltransferase</keyword>
<protein>
    <recommendedName>
        <fullName evidence="1">site-specific DNA-methyltransferase (adenine-specific)</fullName>
        <ecNumber evidence="1">2.1.1.72</ecNumber>
    </recommendedName>
</protein>
<evidence type="ECO:0000256" key="4">
    <source>
        <dbReference type="ARBA" id="ARBA00022691"/>
    </source>
</evidence>
<dbReference type="AlphaFoldDB" id="X1S9J7"/>
<reference evidence="7" key="1">
    <citation type="journal article" date="2014" name="Front. Microbiol.">
        <title>High frequency of phylogenetically diverse reductive dehalogenase-homologous genes in deep subseafloor sedimentary metagenomes.</title>
        <authorList>
            <person name="Kawai M."/>
            <person name="Futagami T."/>
            <person name="Toyoda A."/>
            <person name="Takaki Y."/>
            <person name="Nishi S."/>
            <person name="Hori S."/>
            <person name="Arai W."/>
            <person name="Tsubouchi T."/>
            <person name="Morono Y."/>
            <person name="Uchiyama I."/>
            <person name="Ito T."/>
            <person name="Fujiyama A."/>
            <person name="Inagaki F."/>
            <person name="Takami H."/>
        </authorList>
    </citation>
    <scope>NUCLEOTIDE SEQUENCE</scope>
    <source>
        <strain evidence="7">Expedition CK06-06</strain>
    </source>
</reference>
<comment type="caution">
    <text evidence="7">The sequence shown here is derived from an EMBL/GenBank/DDBJ whole genome shotgun (WGS) entry which is preliminary data.</text>
</comment>
<dbReference type="PROSITE" id="PS00092">
    <property type="entry name" value="N6_MTASE"/>
    <property type="match status" value="1"/>
</dbReference>
<comment type="catalytic activity">
    <reaction evidence="5">
        <text>a 2'-deoxyadenosine in DNA + S-adenosyl-L-methionine = an N(6)-methyl-2'-deoxyadenosine in DNA + S-adenosyl-L-homocysteine + H(+)</text>
        <dbReference type="Rhea" id="RHEA:15197"/>
        <dbReference type="Rhea" id="RHEA-COMP:12418"/>
        <dbReference type="Rhea" id="RHEA-COMP:12419"/>
        <dbReference type="ChEBI" id="CHEBI:15378"/>
        <dbReference type="ChEBI" id="CHEBI:57856"/>
        <dbReference type="ChEBI" id="CHEBI:59789"/>
        <dbReference type="ChEBI" id="CHEBI:90615"/>
        <dbReference type="ChEBI" id="CHEBI:90616"/>
        <dbReference type="EC" id="2.1.1.72"/>
    </reaction>
</comment>
<dbReference type="Pfam" id="PF07669">
    <property type="entry name" value="Eco57I"/>
    <property type="match status" value="1"/>
</dbReference>
<name>X1S9J7_9ZZZZ</name>
<evidence type="ECO:0000259" key="6">
    <source>
        <dbReference type="Pfam" id="PF07669"/>
    </source>
</evidence>
<dbReference type="EC" id="2.1.1.72" evidence="1"/>
<dbReference type="PANTHER" id="PTHR33841:SF1">
    <property type="entry name" value="DNA METHYLTRANSFERASE A"/>
    <property type="match status" value="1"/>
</dbReference>
<evidence type="ECO:0000256" key="3">
    <source>
        <dbReference type="ARBA" id="ARBA00022679"/>
    </source>
</evidence>
<dbReference type="Gene3D" id="3.40.50.150">
    <property type="entry name" value="Vaccinia Virus protein VP39"/>
    <property type="match status" value="1"/>
</dbReference>
<dbReference type="GO" id="GO:0003676">
    <property type="term" value="F:nucleic acid binding"/>
    <property type="evidence" value="ECO:0007669"/>
    <property type="project" value="InterPro"/>
</dbReference>
<dbReference type="GO" id="GO:0032259">
    <property type="term" value="P:methylation"/>
    <property type="evidence" value="ECO:0007669"/>
    <property type="project" value="UniProtKB-KW"/>
</dbReference>
<dbReference type="PRINTS" id="PR00507">
    <property type="entry name" value="N12N6MTFRASE"/>
</dbReference>
<dbReference type="InterPro" id="IPR011639">
    <property type="entry name" value="MethylTrfase_TaqI-like_dom"/>
</dbReference>
<organism evidence="7">
    <name type="scientific">marine sediment metagenome</name>
    <dbReference type="NCBI Taxonomy" id="412755"/>
    <lineage>
        <taxon>unclassified sequences</taxon>
        <taxon>metagenomes</taxon>
        <taxon>ecological metagenomes</taxon>
    </lineage>
</organism>
<keyword evidence="4" id="KW-0949">S-adenosyl-L-methionine</keyword>
<dbReference type="InterPro" id="IPR050953">
    <property type="entry name" value="N4_N6_ade-DNA_methylase"/>
</dbReference>
<gene>
    <name evidence="7" type="ORF">S12H4_20490</name>
</gene>
<accession>X1S9J7</accession>
<evidence type="ECO:0000256" key="2">
    <source>
        <dbReference type="ARBA" id="ARBA00022603"/>
    </source>
</evidence>
<feature type="domain" description="Type II methyltransferase M.TaqI-like" evidence="6">
    <location>
        <begin position="8"/>
        <end position="141"/>
    </location>
</feature>
<proteinExistence type="predicted"/>
<keyword evidence="3" id="KW-0808">Transferase</keyword>
<dbReference type="EMBL" id="BARW01010399">
    <property type="protein sequence ID" value="GAI75786.1"/>
    <property type="molecule type" value="Genomic_DNA"/>
</dbReference>
<evidence type="ECO:0000256" key="5">
    <source>
        <dbReference type="ARBA" id="ARBA00047942"/>
    </source>
</evidence>
<dbReference type="SUPFAM" id="SSF53335">
    <property type="entry name" value="S-adenosyl-L-methionine-dependent methyltransferases"/>
    <property type="match status" value="1"/>
</dbReference>
<dbReference type="GO" id="GO:0006304">
    <property type="term" value="P:DNA modification"/>
    <property type="evidence" value="ECO:0007669"/>
    <property type="project" value="InterPro"/>
</dbReference>
<dbReference type="GO" id="GO:0009007">
    <property type="term" value="F:site-specific DNA-methyltransferase (adenine-specific) activity"/>
    <property type="evidence" value="ECO:0007669"/>
    <property type="project" value="UniProtKB-EC"/>
</dbReference>
<dbReference type="InterPro" id="IPR002052">
    <property type="entry name" value="DNA_methylase_N6_adenine_CS"/>
</dbReference>
<sequence>VKKVTAEIQKLETELEEIRSNKIYENAFEWRFEFPEVLNDDGDFTGFDVVIGNPPYVFGGNEGILKSEKILFKQSFKSGSGKINLFTLFIEQAFYLLKHKGKFSFIIPNTFLRVTSYHESRKLLIEYQTIHTIYDFGDSVFDDAITTSIVLIAEKQPPDNNKLLIINNNVSTGTKFQDSWSTSPPPQQSFSPLPLTRKDHKLIGLFQFEFV</sequence>
<feature type="non-terminal residue" evidence="7">
    <location>
        <position position="1"/>
    </location>
</feature>
<dbReference type="PANTHER" id="PTHR33841">
    <property type="entry name" value="DNA METHYLTRANSFERASE YEEA-RELATED"/>
    <property type="match status" value="1"/>
</dbReference>
<evidence type="ECO:0000313" key="7">
    <source>
        <dbReference type="EMBL" id="GAI75786.1"/>
    </source>
</evidence>